<sequence length="814" mass="92532">MKFIRITEHLLGRFLLLIASAAFLSAAPFVLVENGAPAAVIVVAGSTSESVNDAVDELNYWLERIAGVGLPVIEASEWNGSDPYVAIGSSSLTETKGWSREPFSQEEARVFIEEDGIGLLGNDSAPSPDVEWTGTYYAVLEFVQQELGVRWIWPGPSGEVFTPRSRVVAELGSWSWSPDLFVIRMLRNGYSGSLARSSARSMKTYFDITLDPEKWGGLGEEHDQWLKRERMGYPTNIAFGHAFSKWWDRYSETKPEWFAQPPEGLTQRGGHGVKLNLSNSELQDKIYADWYVEWQEDPIKNRNLNLAPNDSRGFDTRPETRAWDAPEVRTMTDKEVYNGSETVLTDRYVKFWNLLARRIKKVDPEATVSTYAYRNYQKPPLDQELQVESNVVIAYVGGEGYYPDEGFIRDEWKGWNDQGAQLSWRPNLLHGGHGIPYNYSKQLFDDFDFFRQHGLLGTDFDALVGNWSGQGLAYYVLAEQHSRPDASYEVLCEEYYSAFGPAAQQIQEFNEYFAELTQNGPDLLRRPGVVPRMTWGGWWIGHVRIIPMLLTPEVIAEGQRILAEAEEAVSVAQPIYSERVDLIVRGFTHTKLMSEAFAQLNLDDPMSAISHDDAIDVLRPLWDFRMNHLTDLAIPTARYFTIEQQKLQLWNSFRGNVPTKPESRKIYPLPDGWFFKADRDNLGNGELWQQDWSDEAWTPVEVAMPWRKSLPDEDDSQVVWYRLNFEVPELADTGELVVLRFGSVDAETKLWVNDQLVDERGYPHDGNYDSWAQSFEVDITSVAKSGAMNNLILRVESEQQNGGITGPVSLIIGD</sequence>
<dbReference type="PANTHER" id="PTHR42732:SF1">
    <property type="entry name" value="BETA-MANNOSIDASE"/>
    <property type="match status" value="1"/>
</dbReference>
<reference evidence="1 2" key="1">
    <citation type="submission" date="2023-04" db="EMBL/GenBank/DDBJ databases">
        <title>A novel bacteria isolated from coastal sediment.</title>
        <authorList>
            <person name="Liu X.-J."/>
            <person name="Du Z.-J."/>
        </authorList>
    </citation>
    <scope>NUCLEOTIDE SEQUENCE [LARGE SCALE GENOMIC DNA]</scope>
    <source>
        <strain evidence="1 2">SDUM461004</strain>
    </source>
</reference>
<keyword evidence="2" id="KW-1185">Reference proteome</keyword>
<dbReference type="RefSeq" id="WP_308985282.1">
    <property type="nucleotide sequence ID" value="NZ_JARXIC010000014.1"/>
</dbReference>
<accession>A0ABU1AJ18</accession>
<dbReference type="Gene3D" id="2.60.120.260">
    <property type="entry name" value="Galactose-binding domain-like"/>
    <property type="match status" value="1"/>
</dbReference>
<dbReference type="InterPro" id="IPR008979">
    <property type="entry name" value="Galactose-bd-like_sf"/>
</dbReference>
<evidence type="ECO:0000313" key="2">
    <source>
        <dbReference type="Proteomes" id="UP001243717"/>
    </source>
</evidence>
<organism evidence="1 2">
    <name type="scientific">Thalassobacterium sedimentorum</name>
    <dbReference type="NCBI Taxonomy" id="3041258"/>
    <lineage>
        <taxon>Bacteria</taxon>
        <taxon>Pseudomonadati</taxon>
        <taxon>Verrucomicrobiota</taxon>
        <taxon>Opitutia</taxon>
        <taxon>Puniceicoccales</taxon>
        <taxon>Coraliomargaritaceae</taxon>
        <taxon>Thalassobacterium</taxon>
    </lineage>
</organism>
<dbReference type="InterPro" id="IPR032287">
    <property type="entry name" value="DUF4838"/>
</dbReference>
<proteinExistence type="predicted"/>
<dbReference type="EMBL" id="JARXIC010000014">
    <property type="protein sequence ID" value="MDQ8194816.1"/>
    <property type="molecule type" value="Genomic_DNA"/>
</dbReference>
<dbReference type="InterPro" id="IPR051913">
    <property type="entry name" value="GH2_Domain-Containing"/>
</dbReference>
<gene>
    <name evidence="1" type="ORF">QEH59_10290</name>
</gene>
<name>A0ABU1AJ18_9BACT</name>
<protein>
    <submittedName>
        <fullName evidence="1">DUF4838 domain-containing protein</fullName>
    </submittedName>
</protein>
<comment type="caution">
    <text evidence="1">The sequence shown here is derived from an EMBL/GenBank/DDBJ whole genome shotgun (WGS) entry which is preliminary data.</text>
</comment>
<dbReference type="PANTHER" id="PTHR42732">
    <property type="entry name" value="BETA-GALACTOSIDASE"/>
    <property type="match status" value="1"/>
</dbReference>
<dbReference type="Pfam" id="PF16126">
    <property type="entry name" value="DUF4838"/>
    <property type="match status" value="1"/>
</dbReference>
<dbReference type="Proteomes" id="UP001243717">
    <property type="component" value="Unassembled WGS sequence"/>
</dbReference>
<evidence type="ECO:0000313" key="1">
    <source>
        <dbReference type="EMBL" id="MDQ8194816.1"/>
    </source>
</evidence>
<dbReference type="SUPFAM" id="SSF49785">
    <property type="entry name" value="Galactose-binding domain-like"/>
    <property type="match status" value="1"/>
</dbReference>